<keyword evidence="1" id="KW-0597">Phosphoprotein</keyword>
<dbReference type="Gene3D" id="3.40.50.2300">
    <property type="match status" value="1"/>
</dbReference>
<dbReference type="InterPro" id="IPR001789">
    <property type="entry name" value="Sig_transdc_resp-reg_receiver"/>
</dbReference>
<reference key="1">
    <citation type="submission" date="2017-08" db="EMBL/GenBank/DDBJ databases">
        <title>A dynamic microbial community with high functional redundancy inhabits the cold, oxic subseafloor aquifer.</title>
        <authorList>
            <person name="Tully B.J."/>
            <person name="Wheat C.G."/>
            <person name="Glazer B.T."/>
            <person name="Huber J.A."/>
        </authorList>
    </citation>
    <scope>NUCLEOTIDE SEQUENCE [LARGE SCALE GENOMIC DNA]</scope>
</reference>
<evidence type="ECO:0000256" key="1">
    <source>
        <dbReference type="PROSITE-ProRule" id="PRU00169"/>
    </source>
</evidence>
<dbReference type="EMBL" id="NVUS01000035">
    <property type="protein sequence ID" value="PCI96976.1"/>
    <property type="molecule type" value="Genomic_DNA"/>
</dbReference>
<feature type="modified residue" description="4-aspartylphosphate" evidence="1">
    <location>
        <position position="61"/>
    </location>
</feature>
<dbReference type="PANTHER" id="PTHR43228">
    <property type="entry name" value="TWO-COMPONENT RESPONSE REGULATOR"/>
    <property type="match status" value="1"/>
</dbReference>
<proteinExistence type="predicted"/>
<feature type="domain" description="Response regulatory" evidence="2">
    <location>
        <begin position="11"/>
        <end position="130"/>
    </location>
</feature>
<organism evidence="3">
    <name type="scientific">OCS116 cluster bacterium</name>
    <dbReference type="NCBI Taxonomy" id="2030921"/>
    <lineage>
        <taxon>Bacteria</taxon>
        <taxon>Pseudomonadati</taxon>
        <taxon>Pseudomonadota</taxon>
        <taxon>Alphaproteobacteria</taxon>
        <taxon>OCS116 cluster</taxon>
    </lineage>
</organism>
<gene>
    <name evidence="3" type="ORF">COB13_16650</name>
</gene>
<dbReference type="InterPro" id="IPR052048">
    <property type="entry name" value="ST_Response_Regulator"/>
</dbReference>
<reference evidence="3" key="2">
    <citation type="journal article" date="2018" name="ISME J.">
        <title>A dynamic microbial community with high functional redundancy inhabits the cold, oxic subseafloor aquifer.</title>
        <authorList>
            <person name="Tully B.J."/>
            <person name="Wheat C.G."/>
            <person name="Glazer B.T."/>
            <person name="Huber J.A."/>
        </authorList>
    </citation>
    <scope>NUCLEOTIDE SEQUENCE</scope>
    <source>
        <strain evidence="3">NORP83</strain>
    </source>
</reference>
<evidence type="ECO:0000259" key="2">
    <source>
        <dbReference type="PROSITE" id="PS50110"/>
    </source>
</evidence>
<dbReference type="AlphaFoldDB" id="A0A2A4YQ94"/>
<dbReference type="GO" id="GO:0000160">
    <property type="term" value="P:phosphorelay signal transduction system"/>
    <property type="evidence" value="ECO:0007669"/>
    <property type="project" value="InterPro"/>
</dbReference>
<dbReference type="SUPFAM" id="SSF52172">
    <property type="entry name" value="CheY-like"/>
    <property type="match status" value="1"/>
</dbReference>
<name>A0A2A4YQ94_9PROT</name>
<protein>
    <submittedName>
        <fullName evidence="3">Two-component system response regulator</fullName>
    </submittedName>
</protein>
<dbReference type="Pfam" id="PF00072">
    <property type="entry name" value="Response_reg"/>
    <property type="match status" value="1"/>
</dbReference>
<comment type="caution">
    <text evidence="3">The sequence shown here is derived from an EMBL/GenBank/DDBJ whole genome shotgun (WGS) entry which is preliminary data.</text>
</comment>
<dbReference type="PANTHER" id="PTHR43228:SF1">
    <property type="entry name" value="TWO-COMPONENT RESPONSE REGULATOR ARR22"/>
    <property type="match status" value="1"/>
</dbReference>
<sequence length="191" mass="22238">MAKKYDLSDLSFLIIDDNNYMISIVKTLLRGFGVHEIHEAHDAAEAFEEFRNVPVDIILLDYAMDTLDGIEFARMVRTADDTPNPYVPIVMLSAYSERYRVTDARDVGITEFLRKPICAQDLHQRIIQVIENPRPFIRTPRYFGPDRRRIDDTNFKGENRRVSELKLEKAVKTENMERMINKSIPDEENTA</sequence>
<dbReference type="PROSITE" id="PS50110">
    <property type="entry name" value="RESPONSE_REGULATORY"/>
    <property type="match status" value="1"/>
</dbReference>
<dbReference type="SMART" id="SM00448">
    <property type="entry name" value="REC"/>
    <property type="match status" value="1"/>
</dbReference>
<dbReference type="InterPro" id="IPR011006">
    <property type="entry name" value="CheY-like_superfamily"/>
</dbReference>
<accession>A0A2A4YQ94</accession>
<evidence type="ECO:0000313" key="3">
    <source>
        <dbReference type="EMBL" id="PCI96976.1"/>
    </source>
</evidence>